<dbReference type="AlphaFoldDB" id="A0AA42BAF0"/>
<dbReference type="InterPro" id="IPR012255">
    <property type="entry name" value="ETF_b"/>
</dbReference>
<evidence type="ECO:0000256" key="1">
    <source>
        <dbReference type="ARBA" id="ARBA00022982"/>
    </source>
</evidence>
<keyword evidence="4" id="KW-1185">Reference proteome</keyword>
<dbReference type="RefSeq" id="WP_284057560.1">
    <property type="nucleotide sequence ID" value="NZ_JAMSLR010000008.1"/>
</dbReference>
<keyword evidence="1" id="KW-0813">Transport</keyword>
<evidence type="ECO:0000313" key="4">
    <source>
        <dbReference type="Proteomes" id="UP001165306"/>
    </source>
</evidence>
<dbReference type="Gene3D" id="3.40.50.620">
    <property type="entry name" value="HUPs"/>
    <property type="match status" value="1"/>
</dbReference>
<keyword evidence="1" id="KW-0249">Electron transport</keyword>
<organism evidence="3 4">
    <name type="scientific">Thermalbibacter longus</name>
    <dbReference type="NCBI Taxonomy" id="2951981"/>
    <lineage>
        <taxon>Bacteria</taxon>
        <taxon>Pseudomonadati</taxon>
        <taxon>Thermomicrobiota</taxon>
        <taxon>Thermomicrobia</taxon>
        <taxon>Thermomicrobiales</taxon>
        <taxon>Thermomicrobiaceae</taxon>
        <taxon>Thermalbibacter</taxon>
    </lineage>
</organism>
<evidence type="ECO:0000313" key="3">
    <source>
        <dbReference type="EMBL" id="MCM8749776.1"/>
    </source>
</evidence>
<name>A0AA42BAF0_9BACT</name>
<dbReference type="Pfam" id="PF01012">
    <property type="entry name" value="ETF"/>
    <property type="match status" value="1"/>
</dbReference>
<dbReference type="PIRSF" id="PIRSF000090">
    <property type="entry name" value="Beta-ETF"/>
    <property type="match status" value="1"/>
</dbReference>
<dbReference type="InterPro" id="IPR033948">
    <property type="entry name" value="ETF_beta_N"/>
</dbReference>
<dbReference type="CDD" id="cd01714">
    <property type="entry name" value="ETF_beta"/>
    <property type="match status" value="1"/>
</dbReference>
<sequence>MKICVCVKHVPDPNLPVQVDPATRRLIRDPKQSIIDPADEYGVETALRLVEEHGGEVVAVTMGPPAAEDALRRAMAMGADRAILVSDEALAGSDVLGTARALAAAIRPEQPDLVICATESTDAYTGLLPGALAGLLDLPQLTFARAVSVEGSTVTVQRATETGYQVIQATLPALVTVTASVGEPRYPSFKGLMAAKRKPIEVRDIAELGLEQHTVGEPGARERVLEISAVRQVKQGRIVVDDGTGESVEEILAFLRSIQVV</sequence>
<dbReference type="InterPro" id="IPR014730">
    <property type="entry name" value="ETF_a/b_N"/>
</dbReference>
<dbReference type="InterPro" id="IPR014729">
    <property type="entry name" value="Rossmann-like_a/b/a_fold"/>
</dbReference>
<dbReference type="PANTHER" id="PTHR21294:SF17">
    <property type="entry name" value="PROTEIN FIXA"/>
    <property type="match status" value="1"/>
</dbReference>
<dbReference type="GO" id="GO:0009055">
    <property type="term" value="F:electron transfer activity"/>
    <property type="evidence" value="ECO:0007669"/>
    <property type="project" value="InterPro"/>
</dbReference>
<accession>A0AA42BAF0</accession>
<protein>
    <submittedName>
        <fullName evidence="3">Electron transfer flavoprotein subunit beta/FixA family protein</fullName>
    </submittedName>
</protein>
<dbReference type="PANTHER" id="PTHR21294">
    <property type="entry name" value="ELECTRON TRANSFER FLAVOPROTEIN BETA-SUBUNIT"/>
    <property type="match status" value="1"/>
</dbReference>
<evidence type="ECO:0000259" key="2">
    <source>
        <dbReference type="SMART" id="SM00893"/>
    </source>
</evidence>
<dbReference type="Proteomes" id="UP001165306">
    <property type="component" value="Unassembled WGS sequence"/>
</dbReference>
<dbReference type="EMBL" id="JAMSLR010000008">
    <property type="protein sequence ID" value="MCM8749776.1"/>
    <property type="molecule type" value="Genomic_DNA"/>
</dbReference>
<comment type="caution">
    <text evidence="3">The sequence shown here is derived from an EMBL/GenBank/DDBJ whole genome shotgun (WGS) entry which is preliminary data.</text>
</comment>
<feature type="domain" description="Electron transfer flavoprotein alpha/beta-subunit N-terminal" evidence="2">
    <location>
        <begin position="23"/>
        <end position="212"/>
    </location>
</feature>
<proteinExistence type="predicted"/>
<dbReference type="SUPFAM" id="SSF52402">
    <property type="entry name" value="Adenine nucleotide alpha hydrolases-like"/>
    <property type="match status" value="1"/>
</dbReference>
<gene>
    <name evidence="3" type="ORF">NET02_11490</name>
</gene>
<dbReference type="SMART" id="SM00893">
    <property type="entry name" value="ETF"/>
    <property type="match status" value="1"/>
</dbReference>
<reference evidence="3" key="1">
    <citation type="submission" date="2022-06" db="EMBL/GenBank/DDBJ databases">
        <title>CFH 74404 Thermomicrobiaceae sp.</title>
        <authorList>
            <person name="Ming H."/>
            <person name="Li W.-J."/>
            <person name="Zhao Z."/>
        </authorList>
    </citation>
    <scope>NUCLEOTIDE SEQUENCE</scope>
    <source>
        <strain evidence="3">CFH 74404</strain>
    </source>
</reference>